<gene>
    <name evidence="2" type="ORF">LshimejAT787_0403360</name>
</gene>
<accession>A0A9P3UMZ2</accession>
<organism evidence="2 3">
    <name type="scientific">Lyophyllum shimeji</name>
    <name type="common">Hon-shimeji</name>
    <name type="synonym">Tricholoma shimeji</name>
    <dbReference type="NCBI Taxonomy" id="47721"/>
    <lineage>
        <taxon>Eukaryota</taxon>
        <taxon>Fungi</taxon>
        <taxon>Dikarya</taxon>
        <taxon>Basidiomycota</taxon>
        <taxon>Agaricomycotina</taxon>
        <taxon>Agaricomycetes</taxon>
        <taxon>Agaricomycetidae</taxon>
        <taxon>Agaricales</taxon>
        <taxon>Tricholomatineae</taxon>
        <taxon>Lyophyllaceae</taxon>
        <taxon>Lyophyllum</taxon>
    </lineage>
</organism>
<dbReference type="GO" id="GO:0003700">
    <property type="term" value="F:DNA-binding transcription factor activity"/>
    <property type="evidence" value="ECO:0007669"/>
    <property type="project" value="InterPro"/>
</dbReference>
<comment type="caution">
    <text evidence="2">The sequence shown here is derived from an EMBL/GenBank/DDBJ whole genome shotgun (WGS) entry which is preliminary data.</text>
</comment>
<dbReference type="OrthoDB" id="3365874at2759"/>
<dbReference type="Proteomes" id="UP001063166">
    <property type="component" value="Unassembled WGS sequence"/>
</dbReference>
<dbReference type="InterPro" id="IPR046347">
    <property type="entry name" value="bZIP_sf"/>
</dbReference>
<name>A0A9P3UMZ2_LYOSH</name>
<keyword evidence="3" id="KW-1185">Reference proteome</keyword>
<dbReference type="EMBL" id="BRPK01000004">
    <property type="protein sequence ID" value="GLB37285.1"/>
    <property type="molecule type" value="Genomic_DNA"/>
</dbReference>
<evidence type="ECO:0000313" key="2">
    <source>
        <dbReference type="EMBL" id="GLB37285.1"/>
    </source>
</evidence>
<evidence type="ECO:0000256" key="1">
    <source>
        <dbReference type="SAM" id="Coils"/>
    </source>
</evidence>
<feature type="coiled-coil region" evidence="1">
    <location>
        <begin position="74"/>
        <end position="108"/>
    </location>
</feature>
<dbReference type="Gene3D" id="1.20.5.170">
    <property type="match status" value="1"/>
</dbReference>
<sequence>MWERASPFLAQFMPIVISSPSSGEQNPVQPFSPQPPPIPAILTRCARVPRMTRGRKKDLTIPPTRALIQQRDYRARRAQYVADLEERVRKAEEENAQLRNELAAARAGQAIPPLALDAQTAHASSELLHSLAGSQPQDHPITLSLSAQITQLMFSDLPRSPLPPRRPLALIPCLAHRPVTPITHLEGSDFSERILQNPLSALHMT</sequence>
<protein>
    <recommendedName>
        <fullName evidence="4">BZIP domain-containing protein</fullName>
    </recommendedName>
</protein>
<evidence type="ECO:0008006" key="4">
    <source>
        <dbReference type="Google" id="ProtNLM"/>
    </source>
</evidence>
<dbReference type="AlphaFoldDB" id="A0A9P3UMZ2"/>
<reference evidence="2" key="1">
    <citation type="submission" date="2022-07" db="EMBL/GenBank/DDBJ databases">
        <title>The genome of Lyophyllum shimeji provides insight into the initial evolution of ectomycorrhizal fungal genome.</title>
        <authorList>
            <person name="Kobayashi Y."/>
            <person name="Shibata T."/>
            <person name="Hirakawa H."/>
            <person name="Shigenobu S."/>
            <person name="Nishiyama T."/>
            <person name="Yamada A."/>
            <person name="Hasebe M."/>
            <person name="Kawaguchi M."/>
        </authorList>
    </citation>
    <scope>NUCLEOTIDE SEQUENCE</scope>
    <source>
        <strain evidence="2">AT787</strain>
    </source>
</reference>
<dbReference type="SUPFAM" id="SSF57959">
    <property type="entry name" value="Leucine zipper domain"/>
    <property type="match status" value="1"/>
</dbReference>
<keyword evidence="1" id="KW-0175">Coiled coil</keyword>
<evidence type="ECO:0000313" key="3">
    <source>
        <dbReference type="Proteomes" id="UP001063166"/>
    </source>
</evidence>
<proteinExistence type="predicted"/>